<dbReference type="RefSeq" id="WP_211429504.1">
    <property type="nucleotide sequence ID" value="NZ_CP072648.1"/>
</dbReference>
<keyword evidence="3 8" id="KW-0418">Kinase</keyword>
<dbReference type="Pfam" id="PF07494">
    <property type="entry name" value="Reg_prop"/>
    <property type="match status" value="1"/>
</dbReference>
<dbReference type="Gene3D" id="3.30.200.20">
    <property type="entry name" value="Phosphorylase Kinase, domain 1"/>
    <property type="match status" value="1"/>
</dbReference>
<dbReference type="CDD" id="cd14014">
    <property type="entry name" value="STKc_PknB_like"/>
    <property type="match status" value="1"/>
</dbReference>
<dbReference type="InterPro" id="IPR011110">
    <property type="entry name" value="Reg_prop"/>
</dbReference>
<dbReference type="SUPFAM" id="SSF56112">
    <property type="entry name" value="Protein kinase-like (PK-like)"/>
    <property type="match status" value="1"/>
</dbReference>
<dbReference type="Gene3D" id="1.10.510.10">
    <property type="entry name" value="Transferase(Phosphotransferase) domain 1"/>
    <property type="match status" value="1"/>
</dbReference>
<evidence type="ECO:0000313" key="9">
    <source>
        <dbReference type="Proteomes" id="UP000676506"/>
    </source>
</evidence>
<name>A0ABX8BD76_9BACT</name>
<evidence type="ECO:0000259" key="7">
    <source>
        <dbReference type="PROSITE" id="PS50011"/>
    </source>
</evidence>
<evidence type="ECO:0000256" key="1">
    <source>
        <dbReference type="ARBA" id="ARBA00022679"/>
    </source>
</evidence>
<accession>A0ABX8BD76</accession>
<keyword evidence="4 5" id="KW-0067">ATP-binding</keyword>
<dbReference type="InterPro" id="IPR013783">
    <property type="entry name" value="Ig-like_fold"/>
</dbReference>
<dbReference type="PANTHER" id="PTHR43289">
    <property type="entry name" value="MITOGEN-ACTIVATED PROTEIN KINASE KINASE KINASE 20-RELATED"/>
    <property type="match status" value="1"/>
</dbReference>
<evidence type="ECO:0000256" key="6">
    <source>
        <dbReference type="SAM" id="Coils"/>
    </source>
</evidence>
<dbReference type="InterPro" id="IPR008271">
    <property type="entry name" value="Ser/Thr_kinase_AS"/>
</dbReference>
<evidence type="ECO:0000256" key="4">
    <source>
        <dbReference type="ARBA" id="ARBA00022840"/>
    </source>
</evidence>
<dbReference type="GO" id="GO:0016301">
    <property type="term" value="F:kinase activity"/>
    <property type="evidence" value="ECO:0007669"/>
    <property type="project" value="UniProtKB-KW"/>
</dbReference>
<keyword evidence="1" id="KW-0808">Transferase</keyword>
<evidence type="ECO:0000313" key="8">
    <source>
        <dbReference type="EMBL" id="QUW03614.1"/>
    </source>
</evidence>
<evidence type="ECO:0000256" key="2">
    <source>
        <dbReference type="ARBA" id="ARBA00022741"/>
    </source>
</evidence>
<dbReference type="SUPFAM" id="SSF63829">
    <property type="entry name" value="Calcium-dependent phosphotriesterase"/>
    <property type="match status" value="3"/>
</dbReference>
<dbReference type="SMART" id="SM00220">
    <property type="entry name" value="S_TKc"/>
    <property type="match status" value="1"/>
</dbReference>
<dbReference type="InterPro" id="IPR017441">
    <property type="entry name" value="Protein_kinase_ATP_BS"/>
</dbReference>
<gene>
    <name evidence="8" type="ORF">J8C06_04040</name>
</gene>
<protein>
    <submittedName>
        <fullName evidence="8">Protein kinase</fullName>
    </submittedName>
</protein>
<dbReference type="Pfam" id="PF07495">
    <property type="entry name" value="Y_Y_Y"/>
    <property type="match status" value="1"/>
</dbReference>
<dbReference type="EMBL" id="CP072648">
    <property type="protein sequence ID" value="QUW03614.1"/>
    <property type="molecule type" value="Genomic_DNA"/>
</dbReference>
<dbReference type="PROSITE" id="PS00108">
    <property type="entry name" value="PROTEIN_KINASE_ST"/>
    <property type="match status" value="1"/>
</dbReference>
<dbReference type="InterPro" id="IPR000719">
    <property type="entry name" value="Prot_kinase_dom"/>
</dbReference>
<dbReference type="Proteomes" id="UP000676506">
    <property type="component" value="Chromosome 1"/>
</dbReference>
<feature type="domain" description="Protein kinase" evidence="7">
    <location>
        <begin position="885"/>
        <end position="1154"/>
    </location>
</feature>
<keyword evidence="9" id="KW-1185">Reference proteome</keyword>
<dbReference type="PROSITE" id="PS50011">
    <property type="entry name" value="PROTEIN_KINASE_DOM"/>
    <property type="match status" value="1"/>
</dbReference>
<evidence type="ECO:0000256" key="3">
    <source>
        <dbReference type="ARBA" id="ARBA00022777"/>
    </source>
</evidence>
<sequence length="1199" mass="129162">MPSRGWIWLLGLWLALGGLGEISGADGEASSPSGPTLRPFTRLFTGKDGLPQVSAMSLATDAQGYLWVATQDGAARFDGRAWQSFAVPNRSRSNFLRVCLATRDGRVWFGRQDGGLACRLPDGTWENYDEAQGLPAGRVNGLLERSDGALWIGTEQGLSVWMPTTSRVTPLPATHATGRVLALAETADGLVWLGTAQGLASSDGKTCEIVANGPTGSVFATFVDGTGALWVGGRDGLLWRRESQTWQRWPLPTRSRVTALTETVLPSGERRLWIATDGDGLFYTRSDGRPDLAGVQAFDASYGLPNISVWSLLPLPAADPGRHVGLWVGTDGGLLHVSFTGWATLDNVPALAGASVYGMGTATGPDGTTNYWFGTRGKGLVGYVDGRWRQLTMADGLSTNTVFSVHESFDPKTGSTLWIGTQLGLFRKSGQGRPLPVRDAPGLEKASIRAFLASDGWRGRPGLWVVTAEVGLARFEDGQWSSFTTANGLPTNALHSICESVAPDGEKTIWVGTEGGGLARWRNGRWDTWQTPTLPNNTVMTVQAMTFPDGKQFLFAGTEGGGLVTAELNLPELRFHVWSQATTPGFPNDTVYQVQFDAERRAYALTNQGAARLTYQGNGTFTIETFDAEDGLPSGEFNGGASMVDPSGRIWGGTPNGVAVFDPAVNALPPPPRRPVLQAMTTGATNLLLTDGLTVPYSARNLTFDVSTPVFASPARLRYRTYLEGFDEQPSVWSAEPRRSFTNLWPGEYVFQAWARDGQGRESQPVQLRFRVATPWWLRWWAWVGYVGCGVGLVYGGVRWRLRALERQNAELEAKVAERTAALEAAKTEVEAQNQALAAAKTEVERKNAALDEKVAALEASQRRADRIFSALAEALPGTVLDGKYRLGEKLGAGGYGVVFAGEHLGLKRAVAVKVFKPVAGNDSAEALERFRREGALAAQIKDRHVVEVVDAGVSSEGMAYLVMELLEGYALTREVRGGVSVERALRVCGAVCRGLAAAHELGVVHRDVKPENVYVDWSSGEEVVKVVDFGIATVVERGSGEVLETLTAAGSVVGTPAYIAPERVVGGTYDGRADVYGVGVMLYEMVCGAVPFGGGGESGIRVLLAHVHEAAEAPAARVAGLDEEVSAYVLRMLAKRPEERPTAAEAAADLDRLADKVRCQRTLDFEPATTKPEDWDTLVEARRRTINIRRDTAMDKNA</sequence>
<feature type="binding site" evidence="5">
    <location>
        <position position="914"/>
    </location>
    <ligand>
        <name>ATP</name>
        <dbReference type="ChEBI" id="CHEBI:30616"/>
    </ligand>
</feature>
<keyword evidence="2 5" id="KW-0547">Nucleotide-binding</keyword>
<dbReference type="PANTHER" id="PTHR43289:SF6">
    <property type="entry name" value="SERINE_THREONINE-PROTEIN KINASE NEKL-3"/>
    <property type="match status" value="1"/>
</dbReference>
<proteinExistence type="predicted"/>
<reference evidence="8 9" key="1">
    <citation type="submission" date="2021-03" db="EMBL/GenBank/DDBJ databases">
        <title>Genomic and phenotypic characterization of Chloracidobacterium isolates provides evidence for multiple species.</title>
        <authorList>
            <person name="Saini M.K."/>
            <person name="Costas A.M.G."/>
            <person name="Tank M."/>
            <person name="Bryant D.A."/>
        </authorList>
    </citation>
    <scope>NUCLEOTIDE SEQUENCE [LARGE SCALE GENOMIC DNA]</scope>
    <source>
        <strain evidence="8 9">BV2-C</strain>
    </source>
</reference>
<dbReference type="InterPro" id="IPR015943">
    <property type="entry name" value="WD40/YVTN_repeat-like_dom_sf"/>
</dbReference>
<keyword evidence="6" id="KW-0175">Coiled coil</keyword>
<dbReference type="Gene3D" id="2.60.40.10">
    <property type="entry name" value="Immunoglobulins"/>
    <property type="match status" value="1"/>
</dbReference>
<dbReference type="Pfam" id="PF00069">
    <property type="entry name" value="Pkinase"/>
    <property type="match status" value="1"/>
</dbReference>
<dbReference type="PROSITE" id="PS00107">
    <property type="entry name" value="PROTEIN_KINASE_ATP"/>
    <property type="match status" value="1"/>
</dbReference>
<dbReference type="InterPro" id="IPR011009">
    <property type="entry name" value="Kinase-like_dom_sf"/>
</dbReference>
<dbReference type="InterPro" id="IPR011123">
    <property type="entry name" value="Y_Y_Y"/>
</dbReference>
<dbReference type="Gene3D" id="2.130.10.10">
    <property type="entry name" value="YVTN repeat-like/Quinoprotein amine dehydrogenase"/>
    <property type="match status" value="3"/>
</dbReference>
<feature type="coiled-coil region" evidence="6">
    <location>
        <begin position="795"/>
        <end position="861"/>
    </location>
</feature>
<evidence type="ECO:0000256" key="5">
    <source>
        <dbReference type="PROSITE-ProRule" id="PRU10141"/>
    </source>
</evidence>
<organism evidence="8 9">
    <name type="scientific">Chloracidobacterium validum</name>
    <dbReference type="NCBI Taxonomy" id="2821543"/>
    <lineage>
        <taxon>Bacteria</taxon>
        <taxon>Pseudomonadati</taxon>
        <taxon>Acidobacteriota</taxon>
        <taxon>Terriglobia</taxon>
        <taxon>Terriglobales</taxon>
        <taxon>Acidobacteriaceae</taxon>
        <taxon>Chloracidobacterium</taxon>
    </lineage>
</organism>